<name>A0AC59ZP95_RANTA</name>
<reference evidence="1" key="2">
    <citation type="submission" date="2025-03" db="EMBL/GenBank/DDBJ databases">
        <authorList>
            <consortium name="ELIXIR-Norway"/>
            <consortium name="Elixir Norway"/>
        </authorList>
    </citation>
    <scope>NUCLEOTIDE SEQUENCE</scope>
</reference>
<proteinExistence type="predicted"/>
<reference evidence="1" key="1">
    <citation type="submission" date="2023-05" db="EMBL/GenBank/DDBJ databases">
        <authorList>
            <consortium name="ELIXIR-Norway"/>
        </authorList>
    </citation>
    <scope>NUCLEOTIDE SEQUENCE</scope>
</reference>
<accession>A0AC59ZP95</accession>
<evidence type="ECO:0000313" key="1">
    <source>
        <dbReference type="EMBL" id="CAN0478124.1"/>
    </source>
</evidence>
<evidence type="ECO:0000313" key="2">
    <source>
        <dbReference type="Proteomes" id="UP001162501"/>
    </source>
</evidence>
<dbReference type="EMBL" id="OX596116">
    <property type="protein sequence ID" value="CAN0478124.1"/>
    <property type="molecule type" value="Genomic_DNA"/>
</dbReference>
<protein>
    <submittedName>
        <fullName evidence="1">Uncharacterized protein</fullName>
    </submittedName>
</protein>
<dbReference type="Proteomes" id="UP001162501">
    <property type="component" value="Chromosome 32"/>
</dbReference>
<sequence>MRESPREATKTQYRQKSKTIAFLRNSGDVKADEASGVPDFIKFCNFYLNTLRTAVTITERIISLLPVKLRGPVEKNQSAEVDDQPAALRYVSKTILNF</sequence>
<organism evidence="1 2">
    <name type="scientific">Rangifer tarandus platyrhynchus</name>
    <name type="common">Svalbard reindeer</name>
    <dbReference type="NCBI Taxonomy" id="3082113"/>
    <lineage>
        <taxon>Eukaryota</taxon>
        <taxon>Metazoa</taxon>
        <taxon>Chordata</taxon>
        <taxon>Craniata</taxon>
        <taxon>Vertebrata</taxon>
        <taxon>Euteleostomi</taxon>
        <taxon>Mammalia</taxon>
        <taxon>Eutheria</taxon>
        <taxon>Laurasiatheria</taxon>
        <taxon>Artiodactyla</taxon>
        <taxon>Ruminantia</taxon>
        <taxon>Pecora</taxon>
        <taxon>Cervidae</taxon>
        <taxon>Odocoileinae</taxon>
        <taxon>Rangifer</taxon>
    </lineage>
</organism>
<gene>
    <name evidence="1" type="ORF">MRATA1EN22A_LOCUS20857</name>
</gene>